<dbReference type="PANTHER" id="PTHR43731:SF14">
    <property type="entry name" value="PRESENILIN-ASSOCIATED RHOMBOID-LIKE PROTEIN, MITOCHONDRIAL"/>
    <property type="match status" value="1"/>
</dbReference>
<evidence type="ECO:0000256" key="4">
    <source>
        <dbReference type="ARBA" id="ARBA00013039"/>
    </source>
</evidence>
<evidence type="ECO:0000259" key="10">
    <source>
        <dbReference type="Pfam" id="PF01694"/>
    </source>
</evidence>
<feature type="transmembrane region" description="Helical" evidence="9">
    <location>
        <begin position="263"/>
        <end position="283"/>
    </location>
</feature>
<keyword evidence="15" id="KW-1185">Reference proteome</keyword>
<evidence type="ECO:0000313" key="11">
    <source>
        <dbReference type="EMBL" id="CAF1137775.1"/>
    </source>
</evidence>
<dbReference type="GO" id="GO:0016020">
    <property type="term" value="C:membrane"/>
    <property type="evidence" value="ECO:0007669"/>
    <property type="project" value="UniProtKB-SubCell"/>
</dbReference>
<keyword evidence="5 9" id="KW-0812">Transmembrane</keyword>
<keyword evidence="7 9" id="KW-1133">Transmembrane helix</keyword>
<dbReference type="EMBL" id="CAJOBC010038138">
    <property type="protein sequence ID" value="CAF4129137.1"/>
    <property type="molecule type" value="Genomic_DNA"/>
</dbReference>
<evidence type="ECO:0000256" key="8">
    <source>
        <dbReference type="ARBA" id="ARBA00023136"/>
    </source>
</evidence>
<feature type="transmembrane region" description="Helical" evidence="9">
    <location>
        <begin position="187"/>
        <end position="205"/>
    </location>
</feature>
<dbReference type="InterPro" id="IPR035952">
    <property type="entry name" value="Rhomboid-like_sf"/>
</dbReference>
<dbReference type="EMBL" id="CAJNOK010011327">
    <property type="protein sequence ID" value="CAF1137775.1"/>
    <property type="molecule type" value="Genomic_DNA"/>
</dbReference>
<evidence type="ECO:0000313" key="13">
    <source>
        <dbReference type="EMBL" id="CAF3928359.1"/>
    </source>
</evidence>
<evidence type="ECO:0000313" key="12">
    <source>
        <dbReference type="EMBL" id="CAF1302471.1"/>
    </source>
</evidence>
<protein>
    <recommendedName>
        <fullName evidence="4">rhomboid protease</fullName>
        <ecNumber evidence="4">3.4.21.105</ecNumber>
    </recommendedName>
</protein>
<feature type="transmembrane region" description="Helical" evidence="9">
    <location>
        <begin position="240"/>
        <end position="257"/>
    </location>
</feature>
<organism evidence="12 15">
    <name type="scientific">Didymodactylos carnosus</name>
    <dbReference type="NCBI Taxonomy" id="1234261"/>
    <lineage>
        <taxon>Eukaryota</taxon>
        <taxon>Metazoa</taxon>
        <taxon>Spiralia</taxon>
        <taxon>Gnathifera</taxon>
        <taxon>Rotifera</taxon>
        <taxon>Eurotatoria</taxon>
        <taxon>Bdelloidea</taxon>
        <taxon>Philodinida</taxon>
        <taxon>Philodinidae</taxon>
        <taxon>Didymodactylos</taxon>
    </lineage>
</organism>
<evidence type="ECO:0000256" key="5">
    <source>
        <dbReference type="ARBA" id="ARBA00022692"/>
    </source>
</evidence>
<evidence type="ECO:0000256" key="6">
    <source>
        <dbReference type="ARBA" id="ARBA00022801"/>
    </source>
</evidence>
<dbReference type="AlphaFoldDB" id="A0A815DXG5"/>
<dbReference type="Gene3D" id="1.20.1540.10">
    <property type="entry name" value="Rhomboid-like"/>
    <property type="match status" value="1"/>
</dbReference>
<dbReference type="OrthoDB" id="418595at2759"/>
<name>A0A815DXG5_9BILA</name>
<gene>
    <name evidence="12" type="ORF">GPM918_LOCUS28591</name>
    <name evidence="11" type="ORF">OVA965_LOCUS20972</name>
    <name evidence="14" type="ORF">SRO942_LOCUS29104</name>
    <name evidence="13" type="ORF">TMI583_LOCUS21505</name>
</gene>
<comment type="catalytic activity">
    <reaction evidence="1">
        <text>Cleaves type-1 transmembrane domains using a catalytic dyad composed of serine and histidine that are contributed by different transmembrane domains.</text>
        <dbReference type="EC" id="3.4.21.105"/>
    </reaction>
</comment>
<dbReference type="InterPro" id="IPR050925">
    <property type="entry name" value="Rhomboid_protease_S54"/>
</dbReference>
<dbReference type="Proteomes" id="UP000677228">
    <property type="component" value="Unassembled WGS sequence"/>
</dbReference>
<evidence type="ECO:0000256" key="7">
    <source>
        <dbReference type="ARBA" id="ARBA00022989"/>
    </source>
</evidence>
<dbReference type="PANTHER" id="PTHR43731">
    <property type="entry name" value="RHOMBOID PROTEASE"/>
    <property type="match status" value="1"/>
</dbReference>
<feature type="transmembrane region" description="Helical" evidence="9">
    <location>
        <begin position="120"/>
        <end position="137"/>
    </location>
</feature>
<keyword evidence="8 9" id="KW-0472">Membrane</keyword>
<keyword evidence="6" id="KW-0378">Hydrolase</keyword>
<dbReference type="EC" id="3.4.21.105" evidence="4"/>
<dbReference type="SUPFAM" id="SSF144091">
    <property type="entry name" value="Rhomboid-like"/>
    <property type="match status" value="1"/>
</dbReference>
<dbReference type="Pfam" id="PF01694">
    <property type="entry name" value="Rhomboid"/>
    <property type="match status" value="1"/>
</dbReference>
<sequence length="319" mass="36373">MNLLIRSTAVTFLSSNTSSSFHILKRPLSLKSNLFRLLLANVKSFERYSYVLKHRYHQLIGSSNPMKLFVNRKSLNLFSLFNRLSQRRARRLDYTPLNSRSHNSSSKSSFTFPFVNENNLIYIIIGINGLVYALWRFSYLNLYSNRDETIVKFMNKNFTVSWYGVVNEKRIWTLLTSAFSHADLTHFLVNSFVMWSFGPLVIANIGLRNFTQLFFSSAIACSLAHIFYEKYFDKRPRVQAVGASGTTMAMTILYAFLHPFDTVLLFFIIPMPVFVGVGAYICYDLYRAATGRQGTIGSAGHIGGAVAGALFYLLKIRGK</sequence>
<dbReference type="InterPro" id="IPR022764">
    <property type="entry name" value="Peptidase_S54_rhomboid_dom"/>
</dbReference>
<dbReference type="EMBL" id="CAJNOQ010012544">
    <property type="protein sequence ID" value="CAF1302471.1"/>
    <property type="molecule type" value="Genomic_DNA"/>
</dbReference>
<accession>A0A815DXG5</accession>
<evidence type="ECO:0000313" key="14">
    <source>
        <dbReference type="EMBL" id="CAF4129137.1"/>
    </source>
</evidence>
<feature type="transmembrane region" description="Helical" evidence="9">
    <location>
        <begin position="295"/>
        <end position="314"/>
    </location>
</feature>
<comment type="subcellular location">
    <subcellularLocation>
        <location evidence="2">Membrane</location>
        <topology evidence="2">Multi-pass membrane protein</topology>
    </subcellularLocation>
</comment>
<dbReference type="Proteomes" id="UP000681722">
    <property type="component" value="Unassembled WGS sequence"/>
</dbReference>
<reference evidence="12" key="1">
    <citation type="submission" date="2021-02" db="EMBL/GenBank/DDBJ databases">
        <authorList>
            <person name="Nowell W R."/>
        </authorList>
    </citation>
    <scope>NUCLEOTIDE SEQUENCE</scope>
</reference>
<comment type="caution">
    <text evidence="12">The sequence shown here is derived from an EMBL/GenBank/DDBJ whole genome shotgun (WGS) entry which is preliminary data.</text>
</comment>
<comment type="similarity">
    <text evidence="3">Belongs to the peptidase S54 family.</text>
</comment>
<evidence type="ECO:0000256" key="3">
    <source>
        <dbReference type="ARBA" id="ARBA00009045"/>
    </source>
</evidence>
<proteinExistence type="inferred from homology"/>
<evidence type="ECO:0000313" key="15">
    <source>
        <dbReference type="Proteomes" id="UP000663829"/>
    </source>
</evidence>
<evidence type="ECO:0000256" key="2">
    <source>
        <dbReference type="ARBA" id="ARBA00004141"/>
    </source>
</evidence>
<feature type="transmembrane region" description="Helical" evidence="9">
    <location>
        <begin position="211"/>
        <end position="228"/>
    </location>
</feature>
<dbReference type="Proteomes" id="UP000663829">
    <property type="component" value="Unassembled WGS sequence"/>
</dbReference>
<dbReference type="EMBL" id="CAJOBA010024839">
    <property type="protein sequence ID" value="CAF3928359.1"/>
    <property type="molecule type" value="Genomic_DNA"/>
</dbReference>
<dbReference type="Proteomes" id="UP000682733">
    <property type="component" value="Unassembled WGS sequence"/>
</dbReference>
<evidence type="ECO:0000256" key="1">
    <source>
        <dbReference type="ARBA" id="ARBA00000156"/>
    </source>
</evidence>
<dbReference type="GO" id="GO:0004252">
    <property type="term" value="F:serine-type endopeptidase activity"/>
    <property type="evidence" value="ECO:0007669"/>
    <property type="project" value="InterPro"/>
</dbReference>
<evidence type="ECO:0000256" key="9">
    <source>
        <dbReference type="SAM" id="Phobius"/>
    </source>
</evidence>
<feature type="domain" description="Peptidase S54 rhomboid" evidence="10">
    <location>
        <begin position="169"/>
        <end position="314"/>
    </location>
</feature>